<dbReference type="PROSITE" id="PS50887">
    <property type="entry name" value="GGDEF"/>
    <property type="match status" value="1"/>
</dbReference>
<dbReference type="GO" id="GO:0000160">
    <property type="term" value="P:phosphorelay signal transduction system"/>
    <property type="evidence" value="ECO:0007669"/>
    <property type="project" value="InterPro"/>
</dbReference>
<reference evidence="4" key="1">
    <citation type="journal article" date="2015" name="Nature">
        <title>Complex archaea that bridge the gap between prokaryotes and eukaryotes.</title>
        <authorList>
            <person name="Spang A."/>
            <person name="Saw J.H."/>
            <person name="Jorgensen S.L."/>
            <person name="Zaremba-Niedzwiedzka K."/>
            <person name="Martijn J."/>
            <person name="Lind A.E."/>
            <person name="van Eijk R."/>
            <person name="Schleper C."/>
            <person name="Guy L."/>
            <person name="Ettema T.J."/>
        </authorList>
    </citation>
    <scope>NUCLEOTIDE SEQUENCE</scope>
</reference>
<dbReference type="InterPro" id="IPR043128">
    <property type="entry name" value="Rev_trsase/Diguanyl_cyclase"/>
</dbReference>
<evidence type="ECO:0000256" key="1">
    <source>
        <dbReference type="SAM" id="MobiDB-lite"/>
    </source>
</evidence>
<dbReference type="SMART" id="SM00267">
    <property type="entry name" value="GGDEF"/>
    <property type="match status" value="1"/>
</dbReference>
<dbReference type="Gene3D" id="3.40.50.2300">
    <property type="match status" value="1"/>
</dbReference>
<dbReference type="InterPro" id="IPR029787">
    <property type="entry name" value="Nucleotide_cyclase"/>
</dbReference>
<dbReference type="Gene3D" id="3.30.70.270">
    <property type="match status" value="1"/>
</dbReference>
<dbReference type="InterPro" id="IPR050706">
    <property type="entry name" value="Cyclic-di-GMP_PDE-like"/>
</dbReference>
<organism evidence="4">
    <name type="scientific">marine sediment metagenome</name>
    <dbReference type="NCBI Taxonomy" id="412755"/>
    <lineage>
        <taxon>unclassified sequences</taxon>
        <taxon>metagenomes</taxon>
        <taxon>ecological metagenomes</taxon>
    </lineage>
</organism>
<dbReference type="AlphaFoldDB" id="A0A0F9TXX8"/>
<dbReference type="InterPro" id="IPR001789">
    <property type="entry name" value="Sig_transdc_resp-reg_receiver"/>
</dbReference>
<name>A0A0F9TXX8_9ZZZZ</name>
<dbReference type="SUPFAM" id="SSF141371">
    <property type="entry name" value="PilZ domain-like"/>
    <property type="match status" value="1"/>
</dbReference>
<dbReference type="PANTHER" id="PTHR33121">
    <property type="entry name" value="CYCLIC DI-GMP PHOSPHODIESTERASE PDEF"/>
    <property type="match status" value="1"/>
</dbReference>
<gene>
    <name evidence="4" type="ORF">LCGC14_0291280</name>
</gene>
<dbReference type="Pfam" id="PF00072">
    <property type="entry name" value="Response_reg"/>
    <property type="match status" value="1"/>
</dbReference>
<dbReference type="GO" id="GO:0035438">
    <property type="term" value="F:cyclic-di-GMP binding"/>
    <property type="evidence" value="ECO:0007669"/>
    <property type="project" value="InterPro"/>
</dbReference>
<accession>A0A0F9TXX8</accession>
<protein>
    <recommendedName>
        <fullName evidence="5">Response regulatory domain-containing protein</fullName>
    </recommendedName>
</protein>
<dbReference type="PROSITE" id="PS50110">
    <property type="entry name" value="RESPONSE_REGULATORY"/>
    <property type="match status" value="1"/>
</dbReference>
<dbReference type="NCBIfam" id="TIGR00254">
    <property type="entry name" value="GGDEF"/>
    <property type="match status" value="1"/>
</dbReference>
<sequence length="420" mass="45543">MESARSIQLAVLDDDPIFLEYISAMLGHDGDMEITQASDGSQLLRALKADPIDCVLVDYNLGAENGLNIAETIRATIPNAPPIVMLTGGGSERTAVKAFRSGFSDYVSKRDLNKHELVTAIRSAVGTRKKAQSETIEADLIKKRLQFDNVTGLYSAQFMQERLGQFTGRGASSAFGIVLIKLRNLAQIRASLGHIAGDRLLHNFAKRLNLATHASDLCGSLDDDSFLYLIDRDVDARAISQCCRRLAQELTLEVNLDRSVVQIIPAIGAAMSPADGTDPTALIQAAQQALDTAAASGKPFGTAFDEAAPSLEASSQPDASPSLERDRAEPSLINERDERRAERRQRVFKRGTMYLRQGDAVIDCTVRNLSASGALLRVDIYFAAPDRFDLVVVGSGSKRAVETKWQSGNDIGVQFLEGSE</sequence>
<dbReference type="InterPro" id="IPR009875">
    <property type="entry name" value="PilZ_domain"/>
</dbReference>
<dbReference type="EMBL" id="LAZR01000174">
    <property type="protein sequence ID" value="KKN84179.1"/>
    <property type="molecule type" value="Genomic_DNA"/>
</dbReference>
<dbReference type="PANTHER" id="PTHR33121:SF70">
    <property type="entry name" value="SIGNALING PROTEIN YKOW"/>
    <property type="match status" value="1"/>
</dbReference>
<feature type="domain" description="Response regulatory" evidence="2">
    <location>
        <begin position="8"/>
        <end position="124"/>
    </location>
</feature>
<evidence type="ECO:0000259" key="3">
    <source>
        <dbReference type="PROSITE" id="PS50887"/>
    </source>
</evidence>
<proteinExistence type="predicted"/>
<dbReference type="GO" id="GO:0071111">
    <property type="term" value="F:cyclic-guanylate-specific phosphodiesterase activity"/>
    <property type="evidence" value="ECO:0007669"/>
    <property type="project" value="InterPro"/>
</dbReference>
<evidence type="ECO:0000313" key="4">
    <source>
        <dbReference type="EMBL" id="KKN84179.1"/>
    </source>
</evidence>
<dbReference type="Pfam" id="PF07238">
    <property type="entry name" value="PilZ"/>
    <property type="match status" value="1"/>
</dbReference>
<dbReference type="Pfam" id="PF00990">
    <property type="entry name" value="GGDEF"/>
    <property type="match status" value="1"/>
</dbReference>
<feature type="domain" description="GGDEF" evidence="3">
    <location>
        <begin position="173"/>
        <end position="306"/>
    </location>
</feature>
<feature type="compositionally biased region" description="Basic and acidic residues" evidence="1">
    <location>
        <begin position="323"/>
        <end position="340"/>
    </location>
</feature>
<evidence type="ECO:0008006" key="5">
    <source>
        <dbReference type="Google" id="ProtNLM"/>
    </source>
</evidence>
<dbReference type="SMART" id="SM00448">
    <property type="entry name" value="REC"/>
    <property type="match status" value="1"/>
</dbReference>
<dbReference type="SUPFAM" id="SSF52172">
    <property type="entry name" value="CheY-like"/>
    <property type="match status" value="1"/>
</dbReference>
<dbReference type="SUPFAM" id="SSF55073">
    <property type="entry name" value="Nucleotide cyclase"/>
    <property type="match status" value="1"/>
</dbReference>
<dbReference type="CDD" id="cd00156">
    <property type="entry name" value="REC"/>
    <property type="match status" value="1"/>
</dbReference>
<dbReference type="InterPro" id="IPR000160">
    <property type="entry name" value="GGDEF_dom"/>
</dbReference>
<comment type="caution">
    <text evidence="4">The sequence shown here is derived from an EMBL/GenBank/DDBJ whole genome shotgun (WGS) entry which is preliminary data.</text>
</comment>
<evidence type="ECO:0000259" key="2">
    <source>
        <dbReference type="PROSITE" id="PS50110"/>
    </source>
</evidence>
<feature type="region of interest" description="Disordered" evidence="1">
    <location>
        <begin position="309"/>
        <end position="340"/>
    </location>
</feature>
<dbReference type="InterPro" id="IPR011006">
    <property type="entry name" value="CheY-like_superfamily"/>
</dbReference>